<evidence type="ECO:0000313" key="4">
    <source>
        <dbReference type="EMBL" id="OXA63911.1"/>
    </source>
</evidence>
<gene>
    <name evidence="4" type="ORF">Fcan01_03322</name>
</gene>
<feature type="compositionally biased region" description="Low complexity" evidence="1">
    <location>
        <begin position="546"/>
        <end position="567"/>
    </location>
</feature>
<dbReference type="InterPro" id="IPR002035">
    <property type="entry name" value="VWF_A"/>
</dbReference>
<dbReference type="SUPFAM" id="SSF53300">
    <property type="entry name" value="vWA-like"/>
    <property type="match status" value="1"/>
</dbReference>
<dbReference type="Pfam" id="PF00092">
    <property type="entry name" value="VWA"/>
    <property type="match status" value="1"/>
</dbReference>
<dbReference type="Gene3D" id="3.40.50.410">
    <property type="entry name" value="von Willebrand factor, type A domain"/>
    <property type="match status" value="1"/>
</dbReference>
<feature type="region of interest" description="Disordered" evidence="1">
    <location>
        <begin position="535"/>
        <end position="579"/>
    </location>
</feature>
<protein>
    <submittedName>
        <fullName evidence="4">Collagen alpha-1(XX) chain</fullName>
    </submittedName>
</protein>
<evidence type="ECO:0000313" key="5">
    <source>
        <dbReference type="Proteomes" id="UP000198287"/>
    </source>
</evidence>
<reference evidence="4 5" key="1">
    <citation type="submission" date="2015-12" db="EMBL/GenBank/DDBJ databases">
        <title>The genome of Folsomia candida.</title>
        <authorList>
            <person name="Faddeeva A."/>
            <person name="Derks M.F."/>
            <person name="Anvar Y."/>
            <person name="Smit S."/>
            <person name="Van Straalen N."/>
            <person name="Roelofs D."/>
        </authorList>
    </citation>
    <scope>NUCLEOTIDE SEQUENCE [LARGE SCALE GENOMIC DNA]</scope>
    <source>
        <strain evidence="4 5">VU population</strain>
        <tissue evidence="4">Whole body</tissue>
    </source>
</reference>
<dbReference type="InterPro" id="IPR050525">
    <property type="entry name" value="ECM_Assembly_Org"/>
</dbReference>
<feature type="domain" description="VWFA" evidence="3">
    <location>
        <begin position="189"/>
        <end position="363"/>
    </location>
</feature>
<evidence type="ECO:0000256" key="2">
    <source>
        <dbReference type="SAM" id="SignalP"/>
    </source>
</evidence>
<dbReference type="OrthoDB" id="7780781at2759"/>
<feature type="chain" id="PRO_5012827447" evidence="2">
    <location>
        <begin position="24"/>
        <end position="603"/>
    </location>
</feature>
<dbReference type="GO" id="GO:0005581">
    <property type="term" value="C:collagen trimer"/>
    <property type="evidence" value="ECO:0007669"/>
    <property type="project" value="UniProtKB-KW"/>
</dbReference>
<feature type="signal peptide" evidence="2">
    <location>
        <begin position="1"/>
        <end position="23"/>
    </location>
</feature>
<evidence type="ECO:0000259" key="3">
    <source>
        <dbReference type="PROSITE" id="PS50234"/>
    </source>
</evidence>
<evidence type="ECO:0000256" key="1">
    <source>
        <dbReference type="SAM" id="MobiDB-lite"/>
    </source>
</evidence>
<proteinExistence type="predicted"/>
<keyword evidence="5" id="KW-1185">Reference proteome</keyword>
<keyword evidence="4" id="KW-0176">Collagen</keyword>
<dbReference type="InterPro" id="IPR036465">
    <property type="entry name" value="vWFA_dom_sf"/>
</dbReference>
<name>A0A226F3Z1_FOLCA</name>
<dbReference type="AlphaFoldDB" id="A0A226F3Z1"/>
<organism evidence="4 5">
    <name type="scientific">Folsomia candida</name>
    <name type="common">Springtail</name>
    <dbReference type="NCBI Taxonomy" id="158441"/>
    <lineage>
        <taxon>Eukaryota</taxon>
        <taxon>Metazoa</taxon>
        <taxon>Ecdysozoa</taxon>
        <taxon>Arthropoda</taxon>
        <taxon>Hexapoda</taxon>
        <taxon>Collembola</taxon>
        <taxon>Entomobryomorpha</taxon>
        <taxon>Isotomoidea</taxon>
        <taxon>Isotomidae</taxon>
        <taxon>Proisotominae</taxon>
        <taxon>Folsomia</taxon>
    </lineage>
</organism>
<dbReference type="CDD" id="cd01450">
    <property type="entry name" value="vWFA_subfamily_ECM"/>
    <property type="match status" value="1"/>
</dbReference>
<keyword evidence="2" id="KW-0732">Signal</keyword>
<sequence>MQRFNFFGFALFVGLSIFRPGICQSYDATLEENTQGKDVVDAVIRKLGRAAIFPQDQGFLKRLALVESGFGNSSDTYRPGYNGGIWHVDEVDFEATKDIPDLQDYYDKTKQIFGITWDGVTWADLRKPLFSAIAVRLFLRQKTNDAIPSAILAQASYWISHYRPNGDVNRFEEEVSDVESKPECHGVADVCIVMDGSGSITLPAFQKAIDFSVDLVETFTLDPATAMRVGYLVFASDIDHYFDLDNTMTKEEMISKLKQVTYPNGATATGDGIVAGLEYFKKAVNRVGIPKIMLTFTDGESNSGTYSVSQAVAMIQNERIVSYAIGIGSNIIEAELKIIAYGIDEMVKRVDDYNALPEITNDLNFAVCQTPQTLEPNVEPTPGVLEPRERRYYAIGLTTNGITLSISTNSAFEGWYSYSEPNPNSAIYDGLITGNIIYIPDQDDADGRVLRNDGTKHVYVTIQGASTDESLTEYVIHVGEGYHIPSPSPETTQIPTSTEVTTEATASTEVTTEAVLTEVTTDVASTEVTTEATVIPPSTEKISENPETTTTSMPTSPTTTTETQSTTEKLRPENPPVNVPDESSILSGALPWLIICCLLNLFN</sequence>
<dbReference type="Proteomes" id="UP000198287">
    <property type="component" value="Unassembled WGS sequence"/>
</dbReference>
<dbReference type="SMART" id="SM00327">
    <property type="entry name" value="VWA"/>
    <property type="match status" value="1"/>
</dbReference>
<comment type="caution">
    <text evidence="4">The sequence shown here is derived from an EMBL/GenBank/DDBJ whole genome shotgun (WGS) entry which is preliminary data.</text>
</comment>
<accession>A0A226F3Z1</accession>
<dbReference type="PANTHER" id="PTHR24020">
    <property type="entry name" value="COLLAGEN ALPHA"/>
    <property type="match status" value="1"/>
</dbReference>
<dbReference type="EMBL" id="LNIX01000001">
    <property type="protein sequence ID" value="OXA63911.1"/>
    <property type="molecule type" value="Genomic_DNA"/>
</dbReference>
<dbReference type="PROSITE" id="PS50234">
    <property type="entry name" value="VWFA"/>
    <property type="match status" value="1"/>
</dbReference>
<dbReference type="PANTHER" id="PTHR24020:SF20">
    <property type="entry name" value="PH DOMAIN-CONTAINING PROTEIN"/>
    <property type="match status" value="1"/>
</dbReference>